<evidence type="ECO:0000313" key="2">
    <source>
        <dbReference type="Proteomes" id="UP001303001"/>
    </source>
</evidence>
<dbReference type="Gene3D" id="1.10.1670.10">
    <property type="entry name" value="Helix-hairpin-Helix base-excision DNA repair enzymes (C-terminal)"/>
    <property type="match status" value="1"/>
</dbReference>
<dbReference type="Gene3D" id="1.10.340.30">
    <property type="entry name" value="Hypothetical protein, domain 2"/>
    <property type="match status" value="1"/>
</dbReference>
<proteinExistence type="predicted"/>
<dbReference type="InterPro" id="IPR011257">
    <property type="entry name" value="DNA_glycosylase"/>
</dbReference>
<dbReference type="InterPro" id="IPR023170">
    <property type="entry name" value="HhH_base_excis_C"/>
</dbReference>
<dbReference type="Proteomes" id="UP001303001">
    <property type="component" value="Chromosome"/>
</dbReference>
<name>A0ABY9ZWJ7_9ACTN</name>
<sequence>MPTTSAISSVEDKKRLVRRLAGDGRGFAERYGFRVTNNPSQLFQVLYLSVLLARRGDFHKAIDAATGLRDAGWDSAARLARSLHADRVRVLRAAGQRGDVDALSATLGDLAQNLVDAYRGDLRRLRTEAHQDAGRERRLLTALPGVDDEVADLFLREVQAVWREVAPVADRRALAAARRLGLGRSADDLAGLAGSGESERLAWLVGALARVDLEKRYAEVTADGSRSRRGG</sequence>
<protein>
    <recommendedName>
        <fullName evidence="3">Endonuclease</fullName>
    </recommendedName>
</protein>
<dbReference type="EMBL" id="CP134876">
    <property type="protein sequence ID" value="WNM39676.1"/>
    <property type="molecule type" value="Genomic_DNA"/>
</dbReference>
<keyword evidence="2" id="KW-1185">Reference proteome</keyword>
<evidence type="ECO:0000313" key="1">
    <source>
        <dbReference type="EMBL" id="WNM39676.1"/>
    </source>
</evidence>
<dbReference type="SUPFAM" id="SSF48150">
    <property type="entry name" value="DNA-glycosylase"/>
    <property type="match status" value="1"/>
</dbReference>
<organism evidence="1 2">
    <name type="scientific">Micromonospora halotolerans</name>
    <dbReference type="NCBI Taxonomy" id="709879"/>
    <lineage>
        <taxon>Bacteria</taxon>
        <taxon>Bacillati</taxon>
        <taxon>Actinomycetota</taxon>
        <taxon>Actinomycetes</taxon>
        <taxon>Micromonosporales</taxon>
        <taxon>Micromonosporaceae</taxon>
        <taxon>Micromonospora</taxon>
    </lineage>
</organism>
<gene>
    <name evidence="1" type="ORF">RMN56_32030</name>
</gene>
<reference evidence="1 2" key="1">
    <citation type="submission" date="2023-09" db="EMBL/GenBank/DDBJ databases">
        <title>Micromonospora halotolerans DSM 45598 genome sequence.</title>
        <authorList>
            <person name="Mo P."/>
        </authorList>
    </citation>
    <scope>NUCLEOTIDE SEQUENCE [LARGE SCALE GENOMIC DNA]</scope>
    <source>
        <strain evidence="1 2">DSM 45598</strain>
    </source>
</reference>
<accession>A0ABY9ZWJ7</accession>
<dbReference type="RefSeq" id="WP_313721606.1">
    <property type="nucleotide sequence ID" value="NZ_CP134876.1"/>
</dbReference>
<evidence type="ECO:0008006" key="3">
    <source>
        <dbReference type="Google" id="ProtNLM"/>
    </source>
</evidence>